<proteinExistence type="predicted"/>
<dbReference type="Pfam" id="PF01794">
    <property type="entry name" value="Ferric_reduct"/>
    <property type="match status" value="1"/>
</dbReference>
<dbReference type="InterPro" id="IPR039261">
    <property type="entry name" value="FNR_nucleotide-bd"/>
</dbReference>
<evidence type="ECO:0000256" key="5">
    <source>
        <dbReference type="ARBA" id="ARBA00023136"/>
    </source>
</evidence>
<dbReference type="PANTHER" id="PTHR11972:SF206">
    <property type="entry name" value="NADPH OXIDASE 4"/>
    <property type="match status" value="1"/>
</dbReference>
<evidence type="ECO:0000259" key="8">
    <source>
        <dbReference type="PROSITE" id="PS51384"/>
    </source>
</evidence>
<feature type="transmembrane region" description="Helical" evidence="7">
    <location>
        <begin position="16"/>
        <end position="35"/>
    </location>
</feature>
<dbReference type="InterPro" id="IPR013112">
    <property type="entry name" value="FAD-bd_8"/>
</dbReference>
<dbReference type="SUPFAM" id="SSF52343">
    <property type="entry name" value="Ferredoxin reductase-like, C-terminal NADP-linked domain"/>
    <property type="match status" value="1"/>
</dbReference>
<dbReference type="InterPro" id="IPR017927">
    <property type="entry name" value="FAD-bd_FR_type"/>
</dbReference>
<feature type="domain" description="FAD-binding FR-type" evidence="8">
    <location>
        <begin position="271"/>
        <end position="385"/>
    </location>
</feature>
<keyword evidence="9" id="KW-1185">Reference proteome</keyword>
<dbReference type="InterPro" id="IPR000778">
    <property type="entry name" value="Cyt_b245_heavy_chain"/>
</dbReference>
<evidence type="ECO:0000313" key="9">
    <source>
        <dbReference type="Proteomes" id="UP000694865"/>
    </source>
</evidence>
<dbReference type="SUPFAM" id="SSF63380">
    <property type="entry name" value="Riboflavin synthase domain-like"/>
    <property type="match status" value="1"/>
</dbReference>
<protein>
    <submittedName>
        <fullName evidence="10">NADPH oxidase 4-like</fullName>
    </submittedName>
</protein>
<feature type="transmembrane region" description="Helical" evidence="7">
    <location>
        <begin position="63"/>
        <end position="83"/>
    </location>
</feature>
<dbReference type="PANTHER" id="PTHR11972">
    <property type="entry name" value="NADPH OXIDASE"/>
    <property type="match status" value="1"/>
</dbReference>
<feature type="transmembrane region" description="Helical" evidence="7">
    <location>
        <begin position="153"/>
        <end position="177"/>
    </location>
</feature>
<dbReference type="GeneID" id="100374949"/>
<evidence type="ECO:0000256" key="6">
    <source>
        <dbReference type="ARBA" id="ARBA00049908"/>
    </source>
</evidence>
<dbReference type="CDD" id="cd06186">
    <property type="entry name" value="NOX_Duox_like_FAD_NADP"/>
    <property type="match status" value="1"/>
</dbReference>
<dbReference type="PRINTS" id="PR00466">
    <property type="entry name" value="GP91PHOX"/>
</dbReference>
<keyword evidence="5 7" id="KW-0472">Membrane</keyword>
<evidence type="ECO:0000256" key="7">
    <source>
        <dbReference type="SAM" id="Phobius"/>
    </source>
</evidence>
<evidence type="ECO:0000256" key="1">
    <source>
        <dbReference type="ARBA" id="ARBA00004141"/>
    </source>
</evidence>
<evidence type="ECO:0000256" key="4">
    <source>
        <dbReference type="ARBA" id="ARBA00023002"/>
    </source>
</evidence>
<comment type="catalytic activity">
    <reaction evidence="6">
        <text>NADPH + 2 O2 = 2 superoxide + NADP(+) + H(+)</text>
        <dbReference type="Rhea" id="RHEA:63180"/>
        <dbReference type="ChEBI" id="CHEBI:15378"/>
        <dbReference type="ChEBI" id="CHEBI:15379"/>
        <dbReference type="ChEBI" id="CHEBI:18421"/>
        <dbReference type="ChEBI" id="CHEBI:57783"/>
        <dbReference type="ChEBI" id="CHEBI:58349"/>
    </reaction>
</comment>
<sequence length="552" mass="64243">MVTSGRHWLRNDGYKYLLLVVWLGINGLVFCRTYNEYKTGPQYFYLRQMLGKGLCISRGTADVLNLNCAMVLLPMCRTLLTCLRRSHKVAKRRVRRFIDQAKQIHMVCAILVCLAGAVHTIGHITNVINSSQRYNNNYPEINLASCQDEDPRKVLFCSVAGATGFSMMIILFVIVTSSTKAVRTASYEIFWYTHHLFIVFIYFFYSMHQGCLIQNKTDIMAYAEGSMDWDSSSVTCKEMPIFIRIPQQTWMWVVVPLTCYAIEKICRFLGSRYREANIQEVVHHSCDVIEIRFTKEKFRGKAGQYIMVNIPSISSMEWHPFTLTACPNPEIASFSIHIRVLGDWTVRLQELTSLEEDHTQEYSLSQCRKYPNMYIDGPFGSPSQDILKYNVSVCIAGGVGVTPFAAILNKLRYNSDDPKKLRRVYLIWMCRDVACFQWFSNLIFELHTKLWECNKPDYFNVQLYLTGDQHYYGDMPQQNSDIMRKNDFLNHRITFGRPRWKSVFKEISKMHQQSEVGVFVCGPRSLSRSVHKRCNQSNKYNTRFIYHKESFS</sequence>
<dbReference type="SFLD" id="SFLDS00052">
    <property type="entry name" value="Ferric_Reductase_Domain"/>
    <property type="match status" value="1"/>
</dbReference>
<name>A0ABM0MT49_SACKO</name>
<dbReference type="Gene3D" id="2.40.30.10">
    <property type="entry name" value="Translation factors"/>
    <property type="match status" value="1"/>
</dbReference>
<dbReference type="Pfam" id="PF08022">
    <property type="entry name" value="FAD_binding_8"/>
    <property type="match status" value="1"/>
</dbReference>
<keyword evidence="4" id="KW-0560">Oxidoreductase</keyword>
<keyword evidence="2 7" id="KW-0812">Transmembrane</keyword>
<dbReference type="InterPro" id="IPR017938">
    <property type="entry name" value="Riboflavin_synthase-like_b-brl"/>
</dbReference>
<keyword evidence="3 7" id="KW-1133">Transmembrane helix</keyword>
<dbReference type="PROSITE" id="PS51384">
    <property type="entry name" value="FAD_FR"/>
    <property type="match status" value="1"/>
</dbReference>
<evidence type="ECO:0000256" key="3">
    <source>
        <dbReference type="ARBA" id="ARBA00022989"/>
    </source>
</evidence>
<feature type="transmembrane region" description="Helical" evidence="7">
    <location>
        <begin position="104"/>
        <end position="124"/>
    </location>
</feature>
<dbReference type="Gene3D" id="3.40.50.80">
    <property type="entry name" value="Nucleotide-binding domain of ferredoxin-NADP reductase (FNR) module"/>
    <property type="match status" value="1"/>
</dbReference>
<reference evidence="10" key="1">
    <citation type="submission" date="2025-08" db="UniProtKB">
        <authorList>
            <consortium name="RefSeq"/>
        </authorList>
    </citation>
    <scope>IDENTIFICATION</scope>
    <source>
        <tissue evidence="10">Testes</tissue>
    </source>
</reference>
<organism evidence="9 10">
    <name type="scientific">Saccoglossus kowalevskii</name>
    <name type="common">Acorn worm</name>
    <dbReference type="NCBI Taxonomy" id="10224"/>
    <lineage>
        <taxon>Eukaryota</taxon>
        <taxon>Metazoa</taxon>
        <taxon>Hemichordata</taxon>
        <taxon>Enteropneusta</taxon>
        <taxon>Harrimaniidae</taxon>
        <taxon>Saccoglossus</taxon>
    </lineage>
</organism>
<dbReference type="InterPro" id="IPR050369">
    <property type="entry name" value="RBOH/FRE"/>
</dbReference>
<dbReference type="RefSeq" id="XP_006823190.1">
    <property type="nucleotide sequence ID" value="XM_006823127.1"/>
</dbReference>
<feature type="transmembrane region" description="Helical" evidence="7">
    <location>
        <begin position="189"/>
        <end position="207"/>
    </location>
</feature>
<dbReference type="InterPro" id="IPR013130">
    <property type="entry name" value="Fe3_Rdtase_TM_dom"/>
</dbReference>
<evidence type="ECO:0000313" key="10">
    <source>
        <dbReference type="RefSeq" id="XP_006823190.1"/>
    </source>
</evidence>
<dbReference type="SFLD" id="SFLDG01169">
    <property type="entry name" value="NADPH_oxidase_subgroup_(NOX)"/>
    <property type="match status" value="1"/>
</dbReference>
<dbReference type="Proteomes" id="UP000694865">
    <property type="component" value="Unplaced"/>
</dbReference>
<evidence type="ECO:0000256" key="2">
    <source>
        <dbReference type="ARBA" id="ARBA00022692"/>
    </source>
</evidence>
<gene>
    <name evidence="10" type="primary">LOC100374949</name>
</gene>
<dbReference type="InterPro" id="IPR013121">
    <property type="entry name" value="Fe_red_NAD-bd_6"/>
</dbReference>
<accession>A0ABM0MT49</accession>
<dbReference type="Pfam" id="PF08030">
    <property type="entry name" value="NAD_binding_6"/>
    <property type="match status" value="1"/>
</dbReference>
<comment type="subcellular location">
    <subcellularLocation>
        <location evidence="1">Membrane</location>
        <topology evidence="1">Multi-pass membrane protein</topology>
    </subcellularLocation>
</comment>
<dbReference type="SFLD" id="SFLDG01168">
    <property type="entry name" value="Ferric_reductase_subgroup_(FRE"/>
    <property type="match status" value="1"/>
</dbReference>